<keyword evidence="1" id="KW-0175">Coiled coil</keyword>
<dbReference type="PANTHER" id="PTHR38765:SF1">
    <property type="entry name" value="DUF484 DOMAIN-CONTAINING PROTEIN"/>
    <property type="match status" value="1"/>
</dbReference>
<dbReference type="PANTHER" id="PTHR38765">
    <property type="entry name" value="DUF484 DOMAIN-CONTAINING PROTEIN"/>
    <property type="match status" value="1"/>
</dbReference>
<evidence type="ECO:0000256" key="1">
    <source>
        <dbReference type="SAM" id="Coils"/>
    </source>
</evidence>
<protein>
    <submittedName>
        <fullName evidence="2">DUF484 family protein</fullName>
    </submittedName>
</protein>
<sequence>MLTPDMIEQYLREHPDFFQHRPEMVDKLALPRDEGAVSLVHLQLNRQRQRIEELEEEITTLMSLAAANDRTFHAFMSLQDSILQKACVVDVIKAIASTATELGLRSYVRFLGAPEISYQIDPVNWQRIATNHFNGKQAFLGRLKRVDRDALFGEAARAPEFGSYAVLPLSTDIGHGILAFSSEDGGHFQPCMDTLFLRHLSVVLTHLINTLPWRGV</sequence>
<gene>
    <name evidence="2" type="ORF">EES38_19235</name>
</gene>
<dbReference type="Gene3D" id="3.30.450.40">
    <property type="match status" value="1"/>
</dbReference>
<dbReference type="AlphaFoldDB" id="A0A3N9TD80"/>
<dbReference type="Pfam" id="PF04340">
    <property type="entry name" value="DUF484"/>
    <property type="match status" value="1"/>
</dbReference>
<reference evidence="2 3" key="1">
    <citation type="submission" date="2018-11" db="EMBL/GenBank/DDBJ databases">
        <title>Vibrio LJC006 sp. nov., isolated from seawater during the bloom of the enteromorpha.</title>
        <authorList>
            <person name="Liang J."/>
        </authorList>
    </citation>
    <scope>NUCLEOTIDE SEQUENCE [LARGE SCALE GENOMIC DNA]</scope>
    <source>
        <strain evidence="2 3">LJC006</strain>
    </source>
</reference>
<dbReference type="Proteomes" id="UP000281112">
    <property type="component" value="Unassembled WGS sequence"/>
</dbReference>
<accession>A0A3N9TD80</accession>
<organism evidence="2 3">
    <name type="scientific">Vibrio viridaestus</name>
    <dbReference type="NCBI Taxonomy" id="2487322"/>
    <lineage>
        <taxon>Bacteria</taxon>
        <taxon>Pseudomonadati</taxon>
        <taxon>Pseudomonadota</taxon>
        <taxon>Gammaproteobacteria</taxon>
        <taxon>Vibrionales</taxon>
        <taxon>Vibrionaceae</taxon>
        <taxon>Vibrio</taxon>
    </lineage>
</organism>
<dbReference type="InterPro" id="IPR029016">
    <property type="entry name" value="GAF-like_dom_sf"/>
</dbReference>
<keyword evidence="3" id="KW-1185">Reference proteome</keyword>
<evidence type="ECO:0000313" key="2">
    <source>
        <dbReference type="EMBL" id="RQW61475.1"/>
    </source>
</evidence>
<feature type="coiled-coil region" evidence="1">
    <location>
        <begin position="37"/>
        <end position="64"/>
    </location>
</feature>
<name>A0A3N9TD80_9VIBR</name>
<comment type="caution">
    <text evidence="2">The sequence shown here is derived from an EMBL/GenBank/DDBJ whole genome shotgun (WGS) entry which is preliminary data.</text>
</comment>
<dbReference type="EMBL" id="RJVQ01000012">
    <property type="protein sequence ID" value="RQW61475.1"/>
    <property type="molecule type" value="Genomic_DNA"/>
</dbReference>
<dbReference type="InterPro" id="IPR007435">
    <property type="entry name" value="DUF484"/>
</dbReference>
<evidence type="ECO:0000313" key="3">
    <source>
        <dbReference type="Proteomes" id="UP000281112"/>
    </source>
</evidence>
<dbReference type="OrthoDB" id="8525200at2"/>
<proteinExistence type="predicted"/>